<gene>
    <name evidence="6" type="ORF">TCE0_034r10388</name>
</gene>
<evidence type="ECO:0000313" key="6">
    <source>
        <dbReference type="EMBL" id="GAM39111.1"/>
    </source>
</evidence>
<proteinExistence type="predicted"/>
<protein>
    <submittedName>
        <fullName evidence="6">Uncharacterized protein</fullName>
    </submittedName>
</protein>
<keyword evidence="3 5" id="KW-1133">Transmembrane helix</keyword>
<sequence>MASEKNIQSTRPHSTVVWHRLIRSLIYLLAWIFLLLVMIGNISNKPVLRETYFLKLDTANIIPQSIPNAVFINSIARSIGLHDFYQVGLWNYCEGYDDSGITSCSHPVALYWFDPVSIILNELLAGATIALPTEITDALKIARAASHWMFGLFISATVLSFIAIFLVPLATSNRPPQSISADQHVNETVHPHRRPTFILFRALPMAIFTFLIALFTIVASVVATVMFVIFENVFMNNTADLNIKAYLGKPMLAFMWIASALTFLGFIVQIASCCCACCGGRKARKQLKAQNARQKEQSVSLGGTADVDANGRRRFRWGRRT</sequence>
<evidence type="ECO:0000256" key="5">
    <source>
        <dbReference type="SAM" id="Phobius"/>
    </source>
</evidence>
<feature type="transmembrane region" description="Helical" evidence="5">
    <location>
        <begin position="250"/>
        <end position="278"/>
    </location>
</feature>
<evidence type="ECO:0000256" key="1">
    <source>
        <dbReference type="ARBA" id="ARBA00004141"/>
    </source>
</evidence>
<feature type="transmembrane region" description="Helical" evidence="5">
    <location>
        <begin position="148"/>
        <end position="170"/>
    </location>
</feature>
<dbReference type="Gene3D" id="1.20.140.150">
    <property type="match status" value="1"/>
</dbReference>
<dbReference type="PANTHER" id="PTHR28019">
    <property type="entry name" value="CELL MEMBRANE PROTEIN YLR413W-RELATED"/>
    <property type="match status" value="1"/>
</dbReference>
<evidence type="ECO:0000256" key="4">
    <source>
        <dbReference type="ARBA" id="ARBA00023136"/>
    </source>
</evidence>
<organism evidence="6 7">
    <name type="scientific">Talaromyces pinophilus</name>
    <name type="common">Penicillium pinophilum</name>
    <dbReference type="NCBI Taxonomy" id="128442"/>
    <lineage>
        <taxon>Eukaryota</taxon>
        <taxon>Fungi</taxon>
        <taxon>Dikarya</taxon>
        <taxon>Ascomycota</taxon>
        <taxon>Pezizomycotina</taxon>
        <taxon>Eurotiomycetes</taxon>
        <taxon>Eurotiomycetidae</taxon>
        <taxon>Eurotiales</taxon>
        <taxon>Trichocomaceae</taxon>
        <taxon>Talaromyces</taxon>
        <taxon>Talaromyces sect. Talaromyces</taxon>
    </lineage>
</organism>
<dbReference type="GO" id="GO:0051285">
    <property type="term" value="C:cell cortex of cell tip"/>
    <property type="evidence" value="ECO:0007669"/>
    <property type="project" value="TreeGrafter"/>
</dbReference>
<dbReference type="AlphaFoldDB" id="A0A6V8HCU2"/>
<dbReference type="GO" id="GO:0005886">
    <property type="term" value="C:plasma membrane"/>
    <property type="evidence" value="ECO:0007669"/>
    <property type="project" value="InterPro"/>
</dbReference>
<feature type="transmembrane region" description="Helical" evidence="5">
    <location>
        <begin position="202"/>
        <end position="230"/>
    </location>
</feature>
<dbReference type="InterPro" id="IPR052413">
    <property type="entry name" value="SUR7_domain"/>
</dbReference>
<keyword evidence="7" id="KW-1185">Reference proteome</keyword>
<dbReference type="Proteomes" id="UP000053095">
    <property type="component" value="Unassembled WGS sequence"/>
</dbReference>
<keyword evidence="4 5" id="KW-0472">Membrane</keyword>
<evidence type="ECO:0000256" key="3">
    <source>
        <dbReference type="ARBA" id="ARBA00022989"/>
    </source>
</evidence>
<reference evidence="7" key="1">
    <citation type="journal article" date="2015" name="Genome Announc.">
        <title>Draft genome sequence of Talaromyces cellulolyticus strain Y-94, a source of lignocellulosic biomass-degrading enzymes.</title>
        <authorList>
            <person name="Fujii T."/>
            <person name="Koike H."/>
            <person name="Sawayama S."/>
            <person name="Yano S."/>
            <person name="Inoue H."/>
        </authorList>
    </citation>
    <scope>NUCLEOTIDE SEQUENCE [LARGE SCALE GENOMIC DNA]</scope>
    <source>
        <strain evidence="7">Y-94</strain>
    </source>
</reference>
<accession>A0A6V8HCU2</accession>
<dbReference type="EMBL" id="DF933830">
    <property type="protein sequence ID" value="GAM39111.1"/>
    <property type="molecule type" value="Genomic_DNA"/>
</dbReference>
<dbReference type="Pfam" id="PF06687">
    <property type="entry name" value="SUR7"/>
    <property type="match status" value="1"/>
</dbReference>
<evidence type="ECO:0000313" key="7">
    <source>
        <dbReference type="Proteomes" id="UP000053095"/>
    </source>
</evidence>
<dbReference type="InterPro" id="IPR017974">
    <property type="entry name" value="Claudin_CS"/>
</dbReference>
<dbReference type="PROSITE" id="PS01346">
    <property type="entry name" value="CLAUDIN"/>
    <property type="match status" value="1"/>
</dbReference>
<evidence type="ECO:0000256" key="2">
    <source>
        <dbReference type="ARBA" id="ARBA00022692"/>
    </source>
</evidence>
<name>A0A6V8HCU2_TALPI</name>
<dbReference type="InterPro" id="IPR009571">
    <property type="entry name" value="SUR7/Rim9-like_fungi"/>
</dbReference>
<feature type="transmembrane region" description="Helical" evidence="5">
    <location>
        <begin position="21"/>
        <end position="42"/>
    </location>
</feature>
<comment type="subcellular location">
    <subcellularLocation>
        <location evidence="1">Membrane</location>
        <topology evidence="1">Multi-pass membrane protein</topology>
    </subcellularLocation>
</comment>
<keyword evidence="2 5" id="KW-0812">Transmembrane</keyword>
<dbReference type="PANTHER" id="PTHR28019:SF2">
    <property type="entry name" value="CELL MEMBRANE PROTEIN YLR413W-RELATED"/>
    <property type="match status" value="1"/>
</dbReference>
<dbReference type="GO" id="GO:0031505">
    <property type="term" value="P:fungal-type cell wall organization"/>
    <property type="evidence" value="ECO:0007669"/>
    <property type="project" value="TreeGrafter"/>
</dbReference>
<comment type="caution">
    <text evidence="6">The sequence shown here is derived from an EMBL/GenBank/DDBJ whole genome shotgun (WGS) entry which is preliminary data.</text>
</comment>